<gene>
    <name evidence="1" type="ORF">H9735_10950</name>
</gene>
<name>A0A9D2BAU0_9FIRM</name>
<sequence>MAFTAEWQPGARLWETKNYGRYDEVDFVRTFLGRDQVYVPVKNVLVFETSEGFYRTNPFMKQTMDSLHYNGIEIIAFDMGSYGKEETYREILCNCGYSYIQKIALASAFGKSRLGFSFSREMVKRYSGTGKKYGMISDHLDLFAKKQRIDFIRYPSPASYPERYYFSRFPKREEKFFQNFLNEQLFNGTVKESRGYHFGFAFEGILIYSFCRFLKQRSQAEKIDTLYFTAASDLLFQVYSLLYPQDSAETIYIWNRTERGEELDQYLKGKIKNDAILVDFSLDQRWKLDLSECLGVVKVLNLCDFMGENGVRRYGKYIEKAISMLGKSDFFVERYENGLPIWSRKKISVKEIRNEQEIQRGVLEFAEQFRECQKEAEEQKKVIMLENPDFVGQILRYAFDEVRRKRSHPDPVQILMQSKTAKKSKEYLKNIYRRIKGK</sequence>
<dbReference type="EMBL" id="DXEM01000032">
    <property type="protein sequence ID" value="HIX68622.1"/>
    <property type="molecule type" value="Genomic_DNA"/>
</dbReference>
<evidence type="ECO:0000313" key="2">
    <source>
        <dbReference type="Proteomes" id="UP000886721"/>
    </source>
</evidence>
<protein>
    <submittedName>
        <fullName evidence="1">Uncharacterized protein</fullName>
    </submittedName>
</protein>
<accession>A0A9D2BAU0</accession>
<reference evidence="1" key="1">
    <citation type="journal article" date="2021" name="PeerJ">
        <title>Extensive microbial diversity within the chicken gut microbiome revealed by metagenomics and culture.</title>
        <authorList>
            <person name="Gilroy R."/>
            <person name="Ravi A."/>
            <person name="Getino M."/>
            <person name="Pursley I."/>
            <person name="Horton D.L."/>
            <person name="Alikhan N.F."/>
            <person name="Baker D."/>
            <person name="Gharbi K."/>
            <person name="Hall N."/>
            <person name="Watson M."/>
            <person name="Adriaenssens E.M."/>
            <person name="Foster-Nyarko E."/>
            <person name="Jarju S."/>
            <person name="Secka A."/>
            <person name="Antonio M."/>
            <person name="Oren A."/>
            <person name="Chaudhuri R.R."/>
            <person name="La Ragione R."/>
            <person name="Hildebrand F."/>
            <person name="Pallen M.J."/>
        </authorList>
    </citation>
    <scope>NUCLEOTIDE SEQUENCE</scope>
    <source>
        <strain evidence="1">CHK191-13928</strain>
    </source>
</reference>
<organism evidence="1 2">
    <name type="scientific">Candidatus Anaerostipes excrementavium</name>
    <dbReference type="NCBI Taxonomy" id="2838463"/>
    <lineage>
        <taxon>Bacteria</taxon>
        <taxon>Bacillati</taxon>
        <taxon>Bacillota</taxon>
        <taxon>Clostridia</taxon>
        <taxon>Lachnospirales</taxon>
        <taxon>Lachnospiraceae</taxon>
        <taxon>Anaerostipes</taxon>
    </lineage>
</organism>
<evidence type="ECO:0000313" key="1">
    <source>
        <dbReference type="EMBL" id="HIX68622.1"/>
    </source>
</evidence>
<dbReference type="Proteomes" id="UP000886721">
    <property type="component" value="Unassembled WGS sequence"/>
</dbReference>
<proteinExistence type="predicted"/>
<comment type="caution">
    <text evidence="1">The sequence shown here is derived from an EMBL/GenBank/DDBJ whole genome shotgun (WGS) entry which is preliminary data.</text>
</comment>
<reference evidence="1" key="2">
    <citation type="submission" date="2021-04" db="EMBL/GenBank/DDBJ databases">
        <authorList>
            <person name="Gilroy R."/>
        </authorList>
    </citation>
    <scope>NUCLEOTIDE SEQUENCE</scope>
    <source>
        <strain evidence="1">CHK191-13928</strain>
    </source>
</reference>
<dbReference type="AlphaFoldDB" id="A0A9D2BAU0"/>